<dbReference type="PROSITE" id="PS52016">
    <property type="entry name" value="TONB_DEPENDENT_REC_3"/>
    <property type="match status" value="1"/>
</dbReference>
<dbReference type="InterPro" id="IPR010917">
    <property type="entry name" value="TonB_rcpt_CS"/>
</dbReference>
<comment type="caution">
    <text evidence="19">The sequence shown here is derived from an EMBL/GenBank/DDBJ whole genome shotgun (WGS) entry which is preliminary data.</text>
</comment>
<dbReference type="RefSeq" id="WP_103800504.1">
    <property type="nucleotide sequence ID" value="NZ_CABIYT010000023.1"/>
</dbReference>
<evidence type="ECO:0000256" key="3">
    <source>
        <dbReference type="ARBA" id="ARBA00022448"/>
    </source>
</evidence>
<evidence type="ECO:0000256" key="1">
    <source>
        <dbReference type="ARBA" id="ARBA00004571"/>
    </source>
</evidence>
<evidence type="ECO:0000313" key="19">
    <source>
        <dbReference type="EMBL" id="MDP1448292.1"/>
    </source>
</evidence>
<dbReference type="GO" id="GO:0015891">
    <property type="term" value="P:siderophore transport"/>
    <property type="evidence" value="ECO:0007669"/>
    <property type="project" value="InterPro"/>
</dbReference>
<dbReference type="PANTHER" id="PTHR32552">
    <property type="entry name" value="FERRICHROME IRON RECEPTOR-RELATED"/>
    <property type="match status" value="1"/>
</dbReference>
<evidence type="ECO:0000256" key="7">
    <source>
        <dbReference type="ARBA" id="ARBA00022729"/>
    </source>
</evidence>
<dbReference type="InterPro" id="IPR010105">
    <property type="entry name" value="TonB_sidphr_rcpt"/>
</dbReference>
<proteinExistence type="inferred from homology"/>
<keyword evidence="9" id="KW-0406">Ion transport</keyword>
<evidence type="ECO:0000256" key="15">
    <source>
        <dbReference type="PROSITE-ProRule" id="PRU10144"/>
    </source>
</evidence>
<evidence type="ECO:0000256" key="11">
    <source>
        <dbReference type="ARBA" id="ARBA00023136"/>
    </source>
</evidence>
<dbReference type="InterPro" id="IPR000531">
    <property type="entry name" value="Beta-barrel_TonB"/>
</dbReference>
<dbReference type="InterPro" id="IPR036942">
    <property type="entry name" value="Beta-barrel_TonB_sf"/>
</dbReference>
<evidence type="ECO:0000256" key="5">
    <source>
        <dbReference type="ARBA" id="ARBA00022496"/>
    </source>
</evidence>
<dbReference type="Pfam" id="PF07715">
    <property type="entry name" value="Plug"/>
    <property type="match status" value="1"/>
</dbReference>
<dbReference type="SUPFAM" id="SSF56935">
    <property type="entry name" value="Porins"/>
    <property type="match status" value="1"/>
</dbReference>
<dbReference type="InterPro" id="IPR037066">
    <property type="entry name" value="Plug_dom_sf"/>
</dbReference>
<accession>A0AAW8AX56</accession>
<dbReference type="Proteomes" id="UP001242129">
    <property type="component" value="Unassembled WGS sequence"/>
</dbReference>
<evidence type="ECO:0000256" key="6">
    <source>
        <dbReference type="ARBA" id="ARBA00022692"/>
    </source>
</evidence>
<protein>
    <submittedName>
        <fullName evidence="19">TonB-dependent siderophore receptor</fullName>
    </submittedName>
</protein>
<evidence type="ECO:0000256" key="2">
    <source>
        <dbReference type="ARBA" id="ARBA00009810"/>
    </source>
</evidence>
<evidence type="ECO:0000256" key="9">
    <source>
        <dbReference type="ARBA" id="ARBA00023065"/>
    </source>
</evidence>
<keyword evidence="11 14" id="KW-0472">Membrane</keyword>
<evidence type="ECO:0000259" key="17">
    <source>
        <dbReference type="Pfam" id="PF00593"/>
    </source>
</evidence>
<evidence type="ECO:0000256" key="8">
    <source>
        <dbReference type="ARBA" id="ARBA00023004"/>
    </source>
</evidence>
<name>A0AAW8AX56_ACILW</name>
<dbReference type="InterPro" id="IPR012910">
    <property type="entry name" value="Plug_dom"/>
</dbReference>
<dbReference type="EMBL" id="JAUUUS010000273">
    <property type="protein sequence ID" value="MDP1448292.1"/>
    <property type="molecule type" value="Genomic_DNA"/>
</dbReference>
<evidence type="ECO:0000256" key="10">
    <source>
        <dbReference type="ARBA" id="ARBA00023077"/>
    </source>
</evidence>
<dbReference type="GO" id="GO:0015344">
    <property type="term" value="F:siderophore uptake transmembrane transporter activity"/>
    <property type="evidence" value="ECO:0007669"/>
    <property type="project" value="TreeGrafter"/>
</dbReference>
<keyword evidence="4 14" id="KW-1134">Transmembrane beta strand</keyword>
<organism evidence="19 20">
    <name type="scientific">Acinetobacter lwoffii</name>
    <dbReference type="NCBI Taxonomy" id="28090"/>
    <lineage>
        <taxon>Bacteria</taxon>
        <taxon>Pseudomonadati</taxon>
        <taxon>Pseudomonadota</taxon>
        <taxon>Gammaproteobacteria</taxon>
        <taxon>Moraxellales</taxon>
        <taxon>Moraxellaceae</taxon>
        <taxon>Acinetobacter</taxon>
    </lineage>
</organism>
<dbReference type="InterPro" id="IPR039426">
    <property type="entry name" value="TonB-dep_rcpt-like"/>
</dbReference>
<feature type="domain" description="TonB-dependent receptor-like beta-barrel" evidence="17">
    <location>
        <begin position="242"/>
        <end position="705"/>
    </location>
</feature>
<feature type="short sequence motif" description="TonB C-terminal box" evidence="15">
    <location>
        <begin position="722"/>
        <end position="739"/>
    </location>
</feature>
<evidence type="ECO:0000259" key="18">
    <source>
        <dbReference type="Pfam" id="PF07715"/>
    </source>
</evidence>
<comment type="similarity">
    <text evidence="2 14 16">Belongs to the TonB-dependent receptor family.</text>
</comment>
<evidence type="ECO:0000256" key="4">
    <source>
        <dbReference type="ARBA" id="ARBA00022452"/>
    </source>
</evidence>
<evidence type="ECO:0000313" key="20">
    <source>
        <dbReference type="Proteomes" id="UP001242129"/>
    </source>
</evidence>
<dbReference type="GO" id="GO:0038023">
    <property type="term" value="F:signaling receptor activity"/>
    <property type="evidence" value="ECO:0007669"/>
    <property type="project" value="InterPro"/>
</dbReference>
<evidence type="ECO:0000256" key="13">
    <source>
        <dbReference type="ARBA" id="ARBA00023237"/>
    </source>
</evidence>
<keyword evidence="10 16" id="KW-0798">TonB box</keyword>
<dbReference type="Gene3D" id="2.40.170.20">
    <property type="entry name" value="TonB-dependent receptor, beta-barrel domain"/>
    <property type="match status" value="1"/>
</dbReference>
<keyword evidence="13 14" id="KW-0998">Cell outer membrane</keyword>
<dbReference type="NCBIfam" id="TIGR01783">
    <property type="entry name" value="TonB-siderophor"/>
    <property type="match status" value="1"/>
</dbReference>
<keyword evidence="3 14" id="KW-0813">Transport</keyword>
<evidence type="ECO:0000256" key="12">
    <source>
        <dbReference type="ARBA" id="ARBA00023170"/>
    </source>
</evidence>
<reference evidence="19" key="1">
    <citation type="submission" date="2023-07" db="EMBL/GenBank/DDBJ databases">
        <title>Dynamics of blaOXA-23 gene transmission in Acinetobacter spp. from contaminated veterinary surfaces.</title>
        <authorList>
            <person name="Moreira Da Silva J."/>
            <person name="Menezes J."/>
            <person name="Fernandes L."/>
            <person name="Marques C."/>
            <person name="Amaral A."/>
            <person name="Timofte D."/>
            <person name="Pomba C."/>
        </authorList>
    </citation>
    <scope>NUCLEOTIDE SEQUENCE</scope>
    <source>
        <strain evidence="19">CMVB11Z4A1</strain>
    </source>
</reference>
<comment type="subcellular location">
    <subcellularLocation>
        <location evidence="1 14">Cell outer membrane</location>
        <topology evidence="1 14">Multi-pass membrane protein</topology>
    </subcellularLocation>
</comment>
<keyword evidence="5" id="KW-0410">Iron transport</keyword>
<dbReference type="CDD" id="cd01347">
    <property type="entry name" value="ligand_gated_channel"/>
    <property type="match status" value="1"/>
</dbReference>
<sequence length="739" mass="82416">MNNRQLKQNVLTRSLNMIILSQLCLAPLTYAEDDVQQLDTIVITADQSIPYSSAKVNVEGFATDSLQKIPASVSIVTADLIAEQHARVLSDVVKNDAAIGDGYAAIGYYPNFVSRGFELDLASSYLINGNVIRGEQNVALENKERVEILKGISAIQSGMSTPGGVVNYVTKRPKDIQALTFSADQHGQFSVATDLGGFLGDEQQFGYRINLVNEQIESYVDHVDGERYLAALALDWKTSEQSKLEFDLEAQRSEQKSVPGYQLLDGKVPENVKWDRLLGYQTWGKPVTIDSLNTGLKYSYALNDDWNLGLVAAHSKSKVDDYSTFAWGCYATVCEYNGLGNTFDANGNYDIYDYRNPDDTFKTNQFKVKLDGVIDTNWAQHYLNFDITQTNKSRDRYPGLNRNIYTHLYENPEDIDIAGNIYEDPLQVEQQLGDVGPYFKALDSEQTAFTVLDRIEWNEKWSTLIGGKWIELDEQAHAYDAEGKQVIKVRDTDLGKFLPQFAVSYSPVESTTLYASYAKGLSDGKTAPWFAENAAETLAPIYSEQYEIGLKQQIKQFLLTASLFDLHQDNQYSKPISGLRYFVAEGEQHSQGLELGLNGALTDHLALTSSLALTKARLENVEAVEYGNHQAQNVPKVRFATHLRYNVPSIAGFTVLAGGQYSSSKYANKEGAAKVAGYSVVDLGAAYQFKLNTTDALLRLNINNLFNKKYWRDAGEFLGDDYLFLGSPRTATLSFNLNF</sequence>
<feature type="domain" description="TonB-dependent receptor plug" evidence="18">
    <location>
        <begin position="66"/>
        <end position="165"/>
    </location>
</feature>
<dbReference type="Gene3D" id="2.170.130.10">
    <property type="entry name" value="TonB-dependent receptor, plug domain"/>
    <property type="match status" value="1"/>
</dbReference>
<dbReference type="Pfam" id="PF00593">
    <property type="entry name" value="TonB_dep_Rec_b-barrel"/>
    <property type="match status" value="1"/>
</dbReference>
<keyword evidence="7" id="KW-0732">Signal</keyword>
<evidence type="ECO:0000256" key="16">
    <source>
        <dbReference type="RuleBase" id="RU003357"/>
    </source>
</evidence>
<gene>
    <name evidence="19" type="ORF">Q8G51_10990</name>
</gene>
<evidence type="ECO:0000256" key="14">
    <source>
        <dbReference type="PROSITE-ProRule" id="PRU01360"/>
    </source>
</evidence>
<keyword evidence="8" id="KW-0408">Iron</keyword>
<dbReference type="AlphaFoldDB" id="A0AAW8AX56"/>
<dbReference type="PANTHER" id="PTHR32552:SF83">
    <property type="entry name" value="BLR3904 PROTEIN"/>
    <property type="match status" value="1"/>
</dbReference>
<keyword evidence="6 14" id="KW-0812">Transmembrane</keyword>
<dbReference type="GO" id="GO:0009279">
    <property type="term" value="C:cell outer membrane"/>
    <property type="evidence" value="ECO:0007669"/>
    <property type="project" value="UniProtKB-SubCell"/>
</dbReference>
<dbReference type="PROSITE" id="PS01156">
    <property type="entry name" value="TONB_DEPENDENT_REC_2"/>
    <property type="match status" value="1"/>
</dbReference>
<keyword evidence="12 19" id="KW-0675">Receptor</keyword>